<gene>
    <name evidence="10 13" type="primary">glgB</name>
    <name evidence="13" type="ORF">GCM10007874_57920</name>
</gene>
<comment type="function">
    <text evidence="2 10">Catalyzes the formation of the alpha-1,6-glucosidic linkages in glycogen by scission of a 1,4-alpha-linked oligosaccharide from growing alpha-1,4-glucan chains and the subsequent attachment of the oligosaccharide to the alpha-1,6 position.</text>
</comment>
<dbReference type="InterPro" id="IPR006048">
    <property type="entry name" value="A-amylase/branching_C"/>
</dbReference>
<evidence type="ECO:0000256" key="1">
    <source>
        <dbReference type="ARBA" id="ARBA00000826"/>
    </source>
</evidence>
<keyword evidence="14" id="KW-1185">Reference proteome</keyword>
<reference evidence="14" key="1">
    <citation type="journal article" date="2019" name="Int. J. Syst. Evol. Microbiol.">
        <title>The Global Catalogue of Microorganisms (GCM) 10K type strain sequencing project: providing services to taxonomists for standard genome sequencing and annotation.</title>
        <authorList>
            <consortium name="The Broad Institute Genomics Platform"/>
            <consortium name="The Broad Institute Genome Sequencing Center for Infectious Disease"/>
            <person name="Wu L."/>
            <person name="Ma J."/>
        </authorList>
    </citation>
    <scope>NUCLEOTIDE SEQUENCE [LARGE SCALE GENOMIC DNA]</scope>
    <source>
        <strain evidence="14">NBRC 101365</strain>
    </source>
</reference>
<dbReference type="HAMAP" id="MF_00685">
    <property type="entry name" value="GlgB"/>
    <property type="match status" value="1"/>
</dbReference>
<dbReference type="InterPro" id="IPR037439">
    <property type="entry name" value="Branching_enzy"/>
</dbReference>
<dbReference type="PANTHER" id="PTHR43651">
    <property type="entry name" value="1,4-ALPHA-GLUCAN-BRANCHING ENZYME"/>
    <property type="match status" value="1"/>
</dbReference>
<evidence type="ECO:0000256" key="4">
    <source>
        <dbReference type="ARBA" id="ARBA00009000"/>
    </source>
</evidence>
<evidence type="ECO:0000256" key="3">
    <source>
        <dbReference type="ARBA" id="ARBA00004964"/>
    </source>
</evidence>
<feature type="active site" description="Nucleophile" evidence="10">
    <location>
        <position position="435"/>
    </location>
</feature>
<comment type="similarity">
    <text evidence="4 10">Belongs to the glycosyl hydrolase 13 family. GlgB subfamily.</text>
</comment>
<dbReference type="EMBL" id="BSPC01000066">
    <property type="protein sequence ID" value="GLS22772.1"/>
    <property type="molecule type" value="Genomic_DNA"/>
</dbReference>
<dbReference type="NCBIfam" id="NF008967">
    <property type="entry name" value="PRK12313.1"/>
    <property type="match status" value="1"/>
</dbReference>
<dbReference type="InterPro" id="IPR017853">
    <property type="entry name" value="GH"/>
</dbReference>
<dbReference type="NCBIfam" id="TIGR01515">
    <property type="entry name" value="branching_enzym"/>
    <property type="match status" value="1"/>
</dbReference>
<protein>
    <recommendedName>
        <fullName evidence="10">1,4-alpha-glucan branching enzyme GlgB</fullName>
        <ecNumber evidence="10">2.4.1.18</ecNumber>
    </recommendedName>
    <alternativeName>
        <fullName evidence="10">1,4-alpha-D-glucan:1,4-alpha-D-glucan 6-glucosyl-transferase</fullName>
    </alternativeName>
    <alternativeName>
        <fullName evidence="10">Alpha-(1-&gt;4)-glucan branching enzyme</fullName>
    </alternativeName>
    <alternativeName>
        <fullName evidence="10">Glycogen branching enzyme</fullName>
        <shortName evidence="10">BE</shortName>
    </alternativeName>
</protein>
<evidence type="ECO:0000256" key="8">
    <source>
        <dbReference type="ARBA" id="ARBA00023056"/>
    </source>
</evidence>
<comment type="caution">
    <text evidence="13">The sequence shown here is derived from an EMBL/GenBank/DDBJ whole genome shotgun (WGS) entry which is preliminary data.</text>
</comment>
<feature type="region of interest" description="Disordered" evidence="11">
    <location>
        <begin position="1"/>
        <end position="27"/>
    </location>
</feature>
<feature type="compositionally biased region" description="Polar residues" evidence="11">
    <location>
        <begin position="1"/>
        <end position="11"/>
    </location>
</feature>
<dbReference type="PANTHER" id="PTHR43651:SF3">
    <property type="entry name" value="1,4-ALPHA-GLUCAN-BRANCHING ENZYME"/>
    <property type="match status" value="1"/>
</dbReference>
<accession>A0ABQ6CR04</accession>
<keyword evidence="5 10" id="KW-0321">Glycogen metabolism</keyword>
<dbReference type="InterPro" id="IPR013783">
    <property type="entry name" value="Ig-like_fold"/>
</dbReference>
<dbReference type="Pfam" id="PF02806">
    <property type="entry name" value="Alpha-amylase_C"/>
    <property type="match status" value="1"/>
</dbReference>
<comment type="subunit">
    <text evidence="10">Monomer.</text>
</comment>
<dbReference type="EC" id="2.4.1.18" evidence="10"/>
<dbReference type="InterPro" id="IPR014756">
    <property type="entry name" value="Ig_E-set"/>
</dbReference>
<evidence type="ECO:0000313" key="14">
    <source>
        <dbReference type="Proteomes" id="UP001156882"/>
    </source>
</evidence>
<dbReference type="SUPFAM" id="SSF81296">
    <property type="entry name" value="E set domains"/>
    <property type="match status" value="2"/>
</dbReference>
<dbReference type="SUPFAM" id="SSF51011">
    <property type="entry name" value="Glycosyl hydrolase domain"/>
    <property type="match status" value="1"/>
</dbReference>
<keyword evidence="8 10" id="KW-0320">Glycogen biosynthesis</keyword>
<dbReference type="InterPro" id="IPR006407">
    <property type="entry name" value="GlgB"/>
</dbReference>
<sequence length="756" mass="85211">MAKNTKTSASPSKVEKPAPLAKKPAAEKAEAWRLPEVEIAALAAGRHHDPFAVLGPHNTPDGLVIRAFVPNAESVFVVSPELKEPVALQRRHDDGVFEGRAAGAGRAYHLHAANAGGEWDVEDPYRFGPLLGQVDDYLYVEGTHLRLWDKLGARPVHHEGVDGVHFAVWAPHARRVSIVGDFNNWDGRRHPMRKRIDTGVWEIFLPGVGAGAYYKYEIIGPNGALLPLKSDPFAFATELRPGTASRVLSAEPFAWTDQQWIEDRARRDARKAPMSTYEVHLGSWKRGDHQRFLSYDEFADQLITYVAHMGYTHIELMPVSEHPLDASWGYQPTGLFAPTSRFGSPEGFARLVNKAHEAGIGVILDWVPAHFPTDSHGLAWFDGGALYEHPDPRRGFHPDWNTAIYDFGRREVANFLIANALFWLERFHIDGLRVDAVASMLYLDYSRKAGEWIPNIHGGRENLDAIAFLQRMNKEVYAAHPGVMTIAEESTAWPGVSKPVHDGGLGFGFKWNMGFMHDTLDYMEREPIYRQYHHDDLTFGLIYAFAENFVLPLSHDEVVHGKNSIVNKMSGLEGDKFATLRAYYTMMWAYPGKKLLFMGQDFGQRREWNENVGLDWDLMQYGPHRGLSDLVRDLNHLYRGRPALHERDCEGDGFEWMVVDDNTNSVFAWARYASNVAPIVMVANLTPVARDDYVLPLPLKGQWRELLNTDSERYFGLNRGNLGSIHAQEGDWKGKPAMARINVPPLTAILLEWAGN</sequence>
<name>A0ABQ6CR04_9HYPH</name>
<evidence type="ECO:0000256" key="7">
    <source>
        <dbReference type="ARBA" id="ARBA00022679"/>
    </source>
</evidence>
<keyword evidence="9 10" id="KW-0119">Carbohydrate metabolism</keyword>
<evidence type="ECO:0000313" key="13">
    <source>
        <dbReference type="EMBL" id="GLS22772.1"/>
    </source>
</evidence>
<feature type="domain" description="Glycosyl hydrolase family 13 catalytic" evidence="12">
    <location>
        <begin position="278"/>
        <end position="645"/>
    </location>
</feature>
<comment type="pathway">
    <text evidence="3 10">Glycan biosynthesis; glycogen biosynthesis.</text>
</comment>
<dbReference type="NCBIfam" id="NF003811">
    <property type="entry name" value="PRK05402.1"/>
    <property type="match status" value="1"/>
</dbReference>
<dbReference type="Pfam" id="PF02922">
    <property type="entry name" value="CBM_48"/>
    <property type="match status" value="1"/>
</dbReference>
<evidence type="ECO:0000256" key="9">
    <source>
        <dbReference type="ARBA" id="ARBA00023277"/>
    </source>
</evidence>
<dbReference type="Gene3D" id="3.20.20.80">
    <property type="entry name" value="Glycosidases"/>
    <property type="match status" value="1"/>
</dbReference>
<dbReference type="Pfam" id="PF00128">
    <property type="entry name" value="Alpha-amylase"/>
    <property type="match status" value="1"/>
</dbReference>
<feature type="active site" description="Proton donor" evidence="10">
    <location>
        <position position="488"/>
    </location>
</feature>
<dbReference type="SUPFAM" id="SSF51445">
    <property type="entry name" value="(Trans)glycosidases"/>
    <property type="match status" value="1"/>
</dbReference>
<dbReference type="InterPro" id="IPR054169">
    <property type="entry name" value="GlgB_N"/>
</dbReference>
<dbReference type="CDD" id="cd11322">
    <property type="entry name" value="AmyAc_Glg_BE"/>
    <property type="match status" value="1"/>
</dbReference>
<dbReference type="SMART" id="SM00642">
    <property type="entry name" value="Aamy"/>
    <property type="match status" value="1"/>
</dbReference>
<dbReference type="CDD" id="cd02855">
    <property type="entry name" value="E_set_GBE_prok_N"/>
    <property type="match status" value="1"/>
</dbReference>
<evidence type="ECO:0000256" key="11">
    <source>
        <dbReference type="SAM" id="MobiDB-lite"/>
    </source>
</evidence>
<dbReference type="Pfam" id="PF22019">
    <property type="entry name" value="GlgB_N"/>
    <property type="match status" value="1"/>
</dbReference>
<dbReference type="InterPro" id="IPR013780">
    <property type="entry name" value="Glyco_hydro_b"/>
</dbReference>
<evidence type="ECO:0000256" key="2">
    <source>
        <dbReference type="ARBA" id="ARBA00002953"/>
    </source>
</evidence>
<comment type="catalytic activity">
    <reaction evidence="1 10">
        <text>Transfers a segment of a (1-&gt;4)-alpha-D-glucan chain to a primary hydroxy group in a similar glucan chain.</text>
        <dbReference type="EC" id="2.4.1.18"/>
    </reaction>
</comment>
<evidence type="ECO:0000259" key="12">
    <source>
        <dbReference type="SMART" id="SM00642"/>
    </source>
</evidence>
<keyword evidence="7 10" id="KW-0808">Transferase</keyword>
<dbReference type="Gene3D" id="2.60.40.10">
    <property type="entry name" value="Immunoglobulins"/>
    <property type="match status" value="2"/>
</dbReference>
<keyword evidence="6 10" id="KW-0328">Glycosyltransferase</keyword>
<dbReference type="InterPro" id="IPR004193">
    <property type="entry name" value="Glyco_hydro_13_N"/>
</dbReference>
<dbReference type="PIRSF" id="PIRSF000463">
    <property type="entry name" value="GlgB"/>
    <property type="match status" value="1"/>
</dbReference>
<dbReference type="InterPro" id="IPR044143">
    <property type="entry name" value="GlgB_N_E_set_prok"/>
</dbReference>
<dbReference type="Proteomes" id="UP001156882">
    <property type="component" value="Unassembled WGS sequence"/>
</dbReference>
<dbReference type="Gene3D" id="2.60.40.1180">
    <property type="entry name" value="Golgi alpha-mannosidase II"/>
    <property type="match status" value="1"/>
</dbReference>
<evidence type="ECO:0000256" key="10">
    <source>
        <dbReference type="HAMAP-Rule" id="MF_00685"/>
    </source>
</evidence>
<organism evidence="13 14">
    <name type="scientific">Labrys miyagiensis</name>
    <dbReference type="NCBI Taxonomy" id="346912"/>
    <lineage>
        <taxon>Bacteria</taxon>
        <taxon>Pseudomonadati</taxon>
        <taxon>Pseudomonadota</taxon>
        <taxon>Alphaproteobacteria</taxon>
        <taxon>Hyphomicrobiales</taxon>
        <taxon>Xanthobacteraceae</taxon>
        <taxon>Labrys</taxon>
    </lineage>
</organism>
<proteinExistence type="inferred from homology"/>
<evidence type="ECO:0000256" key="5">
    <source>
        <dbReference type="ARBA" id="ARBA00022600"/>
    </source>
</evidence>
<evidence type="ECO:0000256" key="6">
    <source>
        <dbReference type="ARBA" id="ARBA00022676"/>
    </source>
</evidence>
<dbReference type="InterPro" id="IPR006047">
    <property type="entry name" value="GH13_cat_dom"/>
</dbReference>